<evidence type="ECO:0000313" key="2">
    <source>
        <dbReference type="EMBL" id="ERN09365.1"/>
    </source>
</evidence>
<dbReference type="EMBL" id="KI392984">
    <property type="protein sequence ID" value="ERN09365.1"/>
    <property type="molecule type" value="Genomic_DNA"/>
</dbReference>
<evidence type="ECO:0000256" key="1">
    <source>
        <dbReference type="SAM" id="MobiDB-lite"/>
    </source>
</evidence>
<feature type="region of interest" description="Disordered" evidence="1">
    <location>
        <begin position="97"/>
        <end position="128"/>
    </location>
</feature>
<dbReference type="Proteomes" id="UP000017836">
    <property type="component" value="Unassembled WGS sequence"/>
</dbReference>
<evidence type="ECO:0000313" key="3">
    <source>
        <dbReference type="Proteomes" id="UP000017836"/>
    </source>
</evidence>
<gene>
    <name evidence="2" type="ORF">AMTR_s00162p00077300</name>
</gene>
<keyword evidence="3" id="KW-1185">Reference proteome</keyword>
<dbReference type="HOGENOM" id="CLU_1962565_0_0_1"/>
<reference evidence="3" key="1">
    <citation type="journal article" date="2013" name="Science">
        <title>The Amborella genome and the evolution of flowering plants.</title>
        <authorList>
            <consortium name="Amborella Genome Project"/>
        </authorList>
    </citation>
    <scope>NUCLEOTIDE SEQUENCE [LARGE SCALE GENOMIC DNA]</scope>
</reference>
<name>W1PQ71_AMBTC</name>
<dbReference type="Gramene" id="ERN09365">
    <property type="protein sequence ID" value="ERN09365"/>
    <property type="gene ID" value="AMTR_s00162p00077300"/>
</dbReference>
<organism evidence="2 3">
    <name type="scientific">Amborella trichopoda</name>
    <dbReference type="NCBI Taxonomy" id="13333"/>
    <lineage>
        <taxon>Eukaryota</taxon>
        <taxon>Viridiplantae</taxon>
        <taxon>Streptophyta</taxon>
        <taxon>Embryophyta</taxon>
        <taxon>Tracheophyta</taxon>
        <taxon>Spermatophyta</taxon>
        <taxon>Magnoliopsida</taxon>
        <taxon>Amborellales</taxon>
        <taxon>Amborellaceae</taxon>
        <taxon>Amborella</taxon>
    </lineage>
</organism>
<sequence length="128" mass="14554">MALHHDYIEAKQASSEAGQILKYWRLPTLTTISPSLPIVNYFNDMAGAMNNEKKDQHEQLNQLNQFFKKRRVKPDSPGSTWKHACPCRFDLETRVPVPVPTKNQEPPGSRVEPPVPIRFYPVQPGSAT</sequence>
<accession>W1PQ71</accession>
<protein>
    <submittedName>
        <fullName evidence="2">Uncharacterized protein</fullName>
    </submittedName>
</protein>
<dbReference type="AlphaFoldDB" id="W1PQ71"/>
<proteinExistence type="predicted"/>